<comment type="pathway">
    <text evidence="1">Porphyrin-containing compound metabolism; protoporphyrin-IX biosynthesis; protoporphyrinogen-IX from coproporphyrinogen-III (O2 route): step 1/1.</text>
</comment>
<evidence type="ECO:0000256" key="10">
    <source>
        <dbReference type="SAM" id="MobiDB-lite"/>
    </source>
</evidence>
<comment type="similarity">
    <text evidence="2">Belongs to the aerobic coproporphyrinogen-III oxidase family.</text>
</comment>
<protein>
    <recommendedName>
        <fullName evidence="4">coproporphyrinogen oxidase</fullName>
        <ecNumber evidence="4">1.3.3.3</ecNumber>
    </recommendedName>
</protein>
<evidence type="ECO:0000256" key="8">
    <source>
        <dbReference type="ARBA" id="ARBA00023133"/>
    </source>
</evidence>
<keyword evidence="12" id="KW-1185">Reference proteome</keyword>
<evidence type="ECO:0000256" key="5">
    <source>
        <dbReference type="ARBA" id="ARBA00022490"/>
    </source>
</evidence>
<dbReference type="PATRIC" id="fig|1439726.3.peg.1153"/>
<dbReference type="GO" id="GO:0006782">
    <property type="term" value="P:protoporphyrinogen IX biosynthetic process"/>
    <property type="evidence" value="ECO:0007669"/>
    <property type="project" value="TreeGrafter"/>
</dbReference>
<sequence>MTDTKEFHAPLPEDLEGKKVRAAAWFAELRDRICAAFEDLEDRLAGSDDAPGRFERTPWQRADHSGAPGGGGVMSMMKGRVFEKVGVHVSTVHGEFAPEFRGQIPGASEDPRFWAGGISLIAHLWNPNVPAVHMNTRMVVTSRQWFGGGADLTPVLDRRRTQEDPDTIAFHGAMQAACEGHAPADYPRFKAWCDEYFYLKHRAETRGVGGIFYDYLNSGDWEADFALTQSVGLGFLDIYPTLVAANMATPWTEADREEQLVRRGRYVEFNLLYDRGTIFGLKTGATSPRSCRRCRRLQNGRDEKHEGREGFPFPPSMLTTDPDSLFETPDSTCEPASAVNGLAAGQVADAVAVVDLDVQAVGAVVAGGELTWTDDADGAGTRGVLGIADHTADCALADDEAGIAGITPATRRAHDDRRRVARRTHDDRTAVRLRAYHDRPRALFGRNVDGGVAAREQQAATEQQHDGFDIHVTRFLIPHPAAPPVRKRAHAACASSNAEDGVSIQKYHAG</sequence>
<dbReference type="EMBL" id="MCRJ01000018">
    <property type="protein sequence ID" value="ODN71593.1"/>
    <property type="molecule type" value="Genomic_DNA"/>
</dbReference>
<dbReference type="PANTHER" id="PTHR10755">
    <property type="entry name" value="COPROPORPHYRINOGEN III OXIDASE, MITOCHONDRIAL"/>
    <property type="match status" value="1"/>
</dbReference>
<dbReference type="PANTHER" id="PTHR10755:SF0">
    <property type="entry name" value="OXYGEN-DEPENDENT COPROPORPHYRINOGEN-III OXIDASE, MITOCHONDRIAL"/>
    <property type="match status" value="1"/>
</dbReference>
<dbReference type="Gene3D" id="3.40.1500.10">
    <property type="entry name" value="Coproporphyrinogen III oxidase, aerobic"/>
    <property type="match status" value="1"/>
</dbReference>
<evidence type="ECO:0000256" key="9">
    <source>
        <dbReference type="ARBA" id="ARBA00023244"/>
    </source>
</evidence>
<dbReference type="GO" id="GO:0005737">
    <property type="term" value="C:cytoplasm"/>
    <property type="evidence" value="ECO:0007669"/>
    <property type="project" value="TreeGrafter"/>
</dbReference>
<dbReference type="Proteomes" id="UP000094622">
    <property type="component" value="Unassembled WGS sequence"/>
</dbReference>
<feature type="compositionally biased region" description="Basic and acidic residues" evidence="10">
    <location>
        <begin position="46"/>
        <end position="64"/>
    </location>
</feature>
<dbReference type="Pfam" id="PF01218">
    <property type="entry name" value="Coprogen_oxidas"/>
    <property type="match status" value="1"/>
</dbReference>
<feature type="compositionally biased region" description="Basic and acidic residues" evidence="10">
    <location>
        <begin position="299"/>
        <end position="309"/>
    </location>
</feature>
<evidence type="ECO:0000256" key="2">
    <source>
        <dbReference type="ARBA" id="ARBA00010644"/>
    </source>
</evidence>
<accession>A0A1E3H5K6</accession>
<dbReference type="PRINTS" id="PR00073">
    <property type="entry name" value="COPRGNOXDASE"/>
</dbReference>
<name>A0A1E3H5K6_9HYPH</name>
<gene>
    <name evidence="11" type="primary">hemF</name>
    <name evidence="11" type="ORF">A6302_01106</name>
</gene>
<proteinExistence type="inferred from homology"/>
<keyword evidence="5" id="KW-0963">Cytoplasm</keyword>
<evidence type="ECO:0000256" key="1">
    <source>
        <dbReference type="ARBA" id="ARBA00005168"/>
    </source>
</evidence>
<dbReference type="AlphaFoldDB" id="A0A1E3H5K6"/>
<evidence type="ECO:0000256" key="3">
    <source>
        <dbReference type="ARBA" id="ARBA00011738"/>
    </source>
</evidence>
<comment type="caution">
    <text evidence="11">The sequence shown here is derived from an EMBL/GenBank/DDBJ whole genome shotgun (WGS) entry which is preliminary data.</text>
</comment>
<dbReference type="NCBIfam" id="NF003727">
    <property type="entry name" value="PRK05330.1"/>
    <property type="match status" value="1"/>
</dbReference>
<keyword evidence="9" id="KW-0627">Porphyrin biosynthesis</keyword>
<dbReference type="InterPro" id="IPR001260">
    <property type="entry name" value="Coprogen_oxidase_aer"/>
</dbReference>
<evidence type="ECO:0000256" key="7">
    <source>
        <dbReference type="ARBA" id="ARBA00023002"/>
    </source>
</evidence>
<dbReference type="SUPFAM" id="SSF102886">
    <property type="entry name" value="Coproporphyrinogen III oxidase"/>
    <property type="match status" value="1"/>
</dbReference>
<evidence type="ECO:0000313" key="12">
    <source>
        <dbReference type="Proteomes" id="UP000094622"/>
    </source>
</evidence>
<dbReference type="InterPro" id="IPR036406">
    <property type="entry name" value="Coprogen_oxidase_aer_sf"/>
</dbReference>
<dbReference type="PROSITE" id="PS01021">
    <property type="entry name" value="COPROGEN_OXIDASE"/>
    <property type="match status" value="1"/>
</dbReference>
<evidence type="ECO:0000256" key="4">
    <source>
        <dbReference type="ARBA" id="ARBA00012869"/>
    </source>
</evidence>
<organism evidence="11 12">
    <name type="scientific">Methylobrevis pamukkalensis</name>
    <dbReference type="NCBI Taxonomy" id="1439726"/>
    <lineage>
        <taxon>Bacteria</taxon>
        <taxon>Pseudomonadati</taxon>
        <taxon>Pseudomonadota</taxon>
        <taxon>Alphaproteobacteria</taxon>
        <taxon>Hyphomicrobiales</taxon>
        <taxon>Pleomorphomonadaceae</taxon>
        <taxon>Methylobrevis</taxon>
    </lineage>
</organism>
<reference evidence="11 12" key="1">
    <citation type="submission" date="2016-07" db="EMBL/GenBank/DDBJ databases">
        <title>Draft Genome Sequence of Methylobrevis pamukkalensis PK2.</title>
        <authorList>
            <person name="Vasilenko O.V."/>
            <person name="Doronina N.V."/>
            <person name="Shmareva M.N."/>
            <person name="Tarlachkov S.V."/>
            <person name="Mustakhimov I."/>
            <person name="Trotsenko Y.A."/>
        </authorList>
    </citation>
    <scope>NUCLEOTIDE SEQUENCE [LARGE SCALE GENOMIC DNA]</scope>
    <source>
        <strain evidence="11 12">PK2</strain>
    </source>
</reference>
<feature type="region of interest" description="Disordered" evidence="10">
    <location>
        <begin position="46"/>
        <end position="70"/>
    </location>
</feature>
<dbReference type="InterPro" id="IPR018375">
    <property type="entry name" value="Coprogen_oxidase_CS"/>
</dbReference>
<evidence type="ECO:0000256" key="6">
    <source>
        <dbReference type="ARBA" id="ARBA00022723"/>
    </source>
</evidence>
<dbReference type="EC" id="1.3.3.3" evidence="4"/>
<comment type="subunit">
    <text evidence="3">Homodimer.</text>
</comment>
<keyword evidence="7 11" id="KW-0560">Oxidoreductase</keyword>
<dbReference type="GO" id="GO:0046872">
    <property type="term" value="F:metal ion binding"/>
    <property type="evidence" value="ECO:0007669"/>
    <property type="project" value="UniProtKB-KW"/>
</dbReference>
<keyword evidence="6" id="KW-0479">Metal-binding</keyword>
<keyword evidence="8" id="KW-0350">Heme biosynthesis</keyword>
<dbReference type="GO" id="GO:0004109">
    <property type="term" value="F:coproporphyrinogen oxidase activity"/>
    <property type="evidence" value="ECO:0007669"/>
    <property type="project" value="UniProtKB-EC"/>
</dbReference>
<evidence type="ECO:0000313" key="11">
    <source>
        <dbReference type="EMBL" id="ODN71593.1"/>
    </source>
</evidence>
<dbReference type="FunFam" id="3.40.1500.10:FF:000005">
    <property type="entry name" value="Oxygen-dependent coproporphyrinogen-III oxidase"/>
    <property type="match status" value="1"/>
</dbReference>
<feature type="region of interest" description="Disordered" evidence="10">
    <location>
        <begin position="299"/>
        <end position="318"/>
    </location>
</feature>